<evidence type="ECO:0000313" key="2">
    <source>
        <dbReference type="Proteomes" id="UP000535305"/>
    </source>
</evidence>
<proteinExistence type="predicted"/>
<protein>
    <submittedName>
        <fullName evidence="1">Uncharacterized protein</fullName>
    </submittedName>
</protein>
<keyword evidence="2" id="KW-1185">Reference proteome</keyword>
<organism evidence="1 2">
    <name type="scientific">Campylobacter upsaliensis</name>
    <dbReference type="NCBI Taxonomy" id="28080"/>
    <lineage>
        <taxon>Bacteria</taxon>
        <taxon>Pseudomonadati</taxon>
        <taxon>Campylobacterota</taxon>
        <taxon>Epsilonproteobacteria</taxon>
        <taxon>Campylobacterales</taxon>
        <taxon>Campylobacteraceae</taxon>
        <taxon>Campylobacter</taxon>
    </lineage>
</organism>
<comment type="caution">
    <text evidence="1">The sequence shown here is derived from an EMBL/GenBank/DDBJ whole genome shotgun (WGS) entry which is preliminary data.</text>
</comment>
<dbReference type="AlphaFoldDB" id="A0A7U8B1P0"/>
<reference evidence="1 2" key="1">
    <citation type="submission" date="2018-06" db="EMBL/GenBank/DDBJ databases">
        <authorList>
            <consortium name="PulseNet: The National Subtyping Network for Foodborne Disease Surveillance"/>
            <person name="Tarr C.L."/>
            <person name="Trees E."/>
            <person name="Katz L.S."/>
            <person name="Carleton-Romer H.A."/>
            <person name="Stroika S."/>
            <person name="Kucerova Z."/>
            <person name="Roache K.F."/>
            <person name="Sabol A.L."/>
            <person name="Besser J."/>
            <person name="Gerner-Smidt P."/>
        </authorList>
    </citation>
    <scope>NUCLEOTIDE SEQUENCE [LARGE SCALE GENOMIC DNA]</scope>
    <source>
        <strain evidence="1 2">PNUSAC003104</strain>
    </source>
</reference>
<sequence length="214" mass="24902">MKSLKGKSAKQKFIREYKDVRVLTYAALLNGNEKPSQCGGKLVDKYYQFSAIHKVTGQKVIFYLGCHCGEELMQMLSIPIDSIRFFNPFKTGLNAITNNTSNTSKDRQIQPTRLANELFEIINIIYMGLNLKDTHILDDMIMDLRENIGKEPEAYKFASINTILGKYKKTISIILDELQQNNQPFKKFDFTQSRDYFLKEYLIKNNRENEKINF</sequence>
<evidence type="ECO:0000313" key="1">
    <source>
        <dbReference type="EMBL" id="EAJ1621104.1"/>
    </source>
</evidence>
<gene>
    <name evidence="1" type="ORF">CT510_00285</name>
</gene>
<dbReference type="EMBL" id="AABVLA010000001">
    <property type="protein sequence ID" value="EAJ1621104.1"/>
    <property type="molecule type" value="Genomic_DNA"/>
</dbReference>
<accession>A0A7U8B1P0</accession>
<dbReference type="Proteomes" id="UP000535305">
    <property type="component" value="Unassembled WGS sequence"/>
</dbReference>
<name>A0A7U8B1P0_CAMUP</name>